<dbReference type="OrthoDB" id="5497289at2"/>
<dbReference type="STRING" id="395495.Lcho_1314"/>
<keyword evidence="4" id="KW-1185">Reference proteome</keyword>
<dbReference type="RefSeq" id="WP_012346345.1">
    <property type="nucleotide sequence ID" value="NC_010524.1"/>
</dbReference>
<dbReference type="HOGENOM" id="CLU_064307_0_0_4"/>
<evidence type="ECO:0008006" key="5">
    <source>
        <dbReference type="Google" id="ProtNLM"/>
    </source>
</evidence>
<evidence type="ECO:0000259" key="2">
    <source>
        <dbReference type="Pfam" id="PF18860"/>
    </source>
</evidence>
<reference evidence="3 4" key="1">
    <citation type="submission" date="2008-03" db="EMBL/GenBank/DDBJ databases">
        <title>Complete sequence of Leptothrix cholodnii SP-6.</title>
        <authorList>
            <consortium name="US DOE Joint Genome Institute"/>
            <person name="Copeland A."/>
            <person name="Lucas S."/>
            <person name="Lapidus A."/>
            <person name="Glavina del Rio T."/>
            <person name="Dalin E."/>
            <person name="Tice H."/>
            <person name="Bruce D."/>
            <person name="Goodwin L."/>
            <person name="Pitluck S."/>
            <person name="Chertkov O."/>
            <person name="Brettin T."/>
            <person name="Detter J.C."/>
            <person name="Han C."/>
            <person name="Kuske C.R."/>
            <person name="Schmutz J."/>
            <person name="Larimer F."/>
            <person name="Land M."/>
            <person name="Hauser L."/>
            <person name="Kyrpides N."/>
            <person name="Lykidis A."/>
            <person name="Emerson D."/>
            <person name="Richardson P."/>
        </authorList>
    </citation>
    <scope>NUCLEOTIDE SEQUENCE [LARGE SCALE GENOMIC DNA]</scope>
    <source>
        <strain evidence="4">ATCC 51168 / LMG 8142 / SP-6</strain>
    </source>
</reference>
<feature type="domain" description="Abortive infection protein-like C-terminal" evidence="1">
    <location>
        <begin position="211"/>
        <end position="292"/>
    </location>
</feature>
<dbReference type="AlphaFoldDB" id="B1Y678"/>
<feature type="domain" description="AbiJ-NTD3" evidence="2">
    <location>
        <begin position="2"/>
        <end position="169"/>
    </location>
</feature>
<dbReference type="Proteomes" id="UP000001693">
    <property type="component" value="Chromosome"/>
</dbReference>
<organism evidence="3 4">
    <name type="scientific">Leptothrix cholodnii (strain ATCC 51168 / LMG 8142 / SP-6)</name>
    <name type="common">Leptothrix discophora (strain SP-6)</name>
    <dbReference type="NCBI Taxonomy" id="395495"/>
    <lineage>
        <taxon>Bacteria</taxon>
        <taxon>Pseudomonadati</taxon>
        <taxon>Pseudomonadota</taxon>
        <taxon>Betaproteobacteria</taxon>
        <taxon>Burkholderiales</taxon>
        <taxon>Sphaerotilaceae</taxon>
        <taxon>Leptothrix</taxon>
    </lineage>
</organism>
<name>B1Y678_LEPCP</name>
<protein>
    <recommendedName>
        <fullName evidence="5">Abortive infection protein-like C-terminal domain-containing protein</fullName>
    </recommendedName>
</protein>
<accession>B1Y678</accession>
<evidence type="ECO:0000259" key="1">
    <source>
        <dbReference type="Pfam" id="PF14355"/>
    </source>
</evidence>
<evidence type="ECO:0000313" key="3">
    <source>
        <dbReference type="EMBL" id="ACB33583.1"/>
    </source>
</evidence>
<evidence type="ECO:0000313" key="4">
    <source>
        <dbReference type="Proteomes" id="UP000001693"/>
    </source>
</evidence>
<dbReference type="KEGG" id="lch:Lcho_1314"/>
<dbReference type="EMBL" id="CP001013">
    <property type="protein sequence ID" value="ACB33583.1"/>
    <property type="molecule type" value="Genomic_DNA"/>
</dbReference>
<dbReference type="Pfam" id="PF14355">
    <property type="entry name" value="Abi_C"/>
    <property type="match status" value="1"/>
</dbReference>
<dbReference type="InterPro" id="IPR026001">
    <property type="entry name" value="Abi-like_C"/>
</dbReference>
<dbReference type="Pfam" id="PF18860">
    <property type="entry name" value="AbiJ_NTD3"/>
    <property type="match status" value="1"/>
</dbReference>
<gene>
    <name evidence="3" type="ordered locus">Lcho_1314</name>
</gene>
<dbReference type="eggNOG" id="ENOG502Z9XS">
    <property type="taxonomic scope" value="Bacteria"/>
</dbReference>
<dbReference type="InterPro" id="IPR041427">
    <property type="entry name" value="AbiJ-NTD3"/>
</dbReference>
<proteinExistence type="predicted"/>
<sequence>MKITELTRRDIIDSIASETASWSGRLEEPEFLGRLFDLQNLPSTDSRFPDAAGDIWQHRVNNYDWDADWVFHDNRFNLAHGDDDAFLRFLCEMLHPVVRPDATEAERLRQMFNQFLREDGFELAERTRISGRPVYVGRFIGIGQTPGLAAARETLAGTDPGYVSQQITRMESAVSNDPGLAIGTAKELVETCCKTILIARAVEFSKSADIPELVKLTAKELDLTPADIPEQAKASETIKRLLSNLASITQGVAELRNHYGTGHGKAAGAKGLQPRHAKLAVGAASTLAVFLAETHNERAP</sequence>